<proteinExistence type="predicted"/>
<evidence type="ECO:0000313" key="1">
    <source>
        <dbReference type="Proteomes" id="UP000887574"/>
    </source>
</evidence>
<dbReference type="Proteomes" id="UP000887574">
    <property type="component" value="Unplaced"/>
</dbReference>
<evidence type="ECO:0000313" key="2">
    <source>
        <dbReference type="WBParaSite" id="jg20193"/>
    </source>
</evidence>
<organism evidence="1 2">
    <name type="scientific">Ditylenchus dipsaci</name>
    <dbReference type="NCBI Taxonomy" id="166011"/>
    <lineage>
        <taxon>Eukaryota</taxon>
        <taxon>Metazoa</taxon>
        <taxon>Ecdysozoa</taxon>
        <taxon>Nematoda</taxon>
        <taxon>Chromadorea</taxon>
        <taxon>Rhabditida</taxon>
        <taxon>Tylenchina</taxon>
        <taxon>Tylenchomorpha</taxon>
        <taxon>Sphaerularioidea</taxon>
        <taxon>Anguinidae</taxon>
        <taxon>Anguininae</taxon>
        <taxon>Ditylenchus</taxon>
    </lineage>
</organism>
<dbReference type="InterPro" id="IPR013083">
    <property type="entry name" value="Znf_RING/FYVE/PHD"/>
</dbReference>
<name>A0A915DKE1_9BILA</name>
<dbReference type="AlphaFoldDB" id="A0A915DKE1"/>
<dbReference type="SUPFAM" id="SSF57850">
    <property type="entry name" value="RING/U-box"/>
    <property type="match status" value="1"/>
</dbReference>
<sequence>MFLIDLCCRQCRGQFVEQVALHPVEDLQHGDFVRNLINQFMGPQHFDEDIWTGLTACRFFLHPIDINEKQLKNGAQCITCLEPFALDERVVAIELNEAENDNSVEPWLRLHNTCPICRAVVDPKKWPATALFDMWELD</sequence>
<dbReference type="WBParaSite" id="jg20193">
    <property type="protein sequence ID" value="jg20193"/>
    <property type="gene ID" value="jg20193"/>
</dbReference>
<reference evidence="2" key="1">
    <citation type="submission" date="2022-11" db="UniProtKB">
        <authorList>
            <consortium name="WormBaseParasite"/>
        </authorList>
    </citation>
    <scope>IDENTIFICATION</scope>
</reference>
<protein>
    <submittedName>
        <fullName evidence="2">RING-type domain-containing protein</fullName>
    </submittedName>
</protein>
<accession>A0A915DKE1</accession>
<dbReference type="Gene3D" id="3.30.40.10">
    <property type="entry name" value="Zinc/RING finger domain, C3HC4 (zinc finger)"/>
    <property type="match status" value="1"/>
</dbReference>
<keyword evidence="1" id="KW-1185">Reference proteome</keyword>